<organism evidence="13 15">
    <name type="scientific">Candidatus Iainarchaeum sp</name>
    <dbReference type="NCBI Taxonomy" id="3101447"/>
    <lineage>
        <taxon>Archaea</taxon>
        <taxon>Candidatus Iainarchaeota</taxon>
        <taxon>Candidatus Iainarchaeia</taxon>
        <taxon>Candidatus Iainarchaeales</taxon>
        <taxon>Candidatus Iainarchaeaceae</taxon>
        <taxon>Candidatus Iainarchaeum</taxon>
    </lineage>
</organism>
<keyword evidence="3 13" id="KW-0723">Serine/threonine-protein kinase</keyword>
<dbReference type="InterPro" id="IPR022495">
    <property type="entry name" value="Bud32"/>
</dbReference>
<evidence type="ECO:0000256" key="6">
    <source>
        <dbReference type="ARBA" id="ARBA00022741"/>
    </source>
</evidence>
<keyword evidence="7 13" id="KW-0418">Kinase</keyword>
<evidence type="ECO:0000259" key="12">
    <source>
        <dbReference type="PROSITE" id="PS50011"/>
    </source>
</evidence>
<dbReference type="PANTHER" id="PTHR12209:SF0">
    <property type="entry name" value="EKC_KEOPS COMPLEX SUBUNIT TP53RK"/>
    <property type="match status" value="1"/>
</dbReference>
<keyword evidence="8" id="KW-0067">ATP-binding</keyword>
<evidence type="ECO:0000256" key="10">
    <source>
        <dbReference type="ARBA" id="ARBA00048679"/>
    </source>
</evidence>
<evidence type="ECO:0000256" key="3">
    <source>
        <dbReference type="ARBA" id="ARBA00022527"/>
    </source>
</evidence>
<dbReference type="NCBIfam" id="TIGR03724">
    <property type="entry name" value="arch_bud32"/>
    <property type="match status" value="1"/>
</dbReference>
<evidence type="ECO:0000256" key="11">
    <source>
        <dbReference type="ARBA" id="ARBA00065170"/>
    </source>
</evidence>
<dbReference type="Gene3D" id="1.10.510.10">
    <property type="entry name" value="Transferase(Phosphotransferase) domain 1"/>
    <property type="match status" value="1"/>
</dbReference>
<evidence type="ECO:0000313" key="14">
    <source>
        <dbReference type="EMBL" id="MBS3059505.1"/>
    </source>
</evidence>
<dbReference type="InterPro" id="IPR008266">
    <property type="entry name" value="Tyr_kinase_AS"/>
</dbReference>
<proteinExistence type="inferred from homology"/>
<dbReference type="Proteomes" id="UP000577419">
    <property type="component" value="Unassembled WGS sequence"/>
</dbReference>
<dbReference type="SUPFAM" id="SSF56112">
    <property type="entry name" value="Protein kinase-like (PK-like)"/>
    <property type="match status" value="1"/>
</dbReference>
<dbReference type="GO" id="GO:0004674">
    <property type="term" value="F:protein serine/threonine kinase activity"/>
    <property type="evidence" value="ECO:0007669"/>
    <property type="project" value="UniProtKB-KW"/>
</dbReference>
<dbReference type="EC" id="2.7.11.1" evidence="2"/>
<keyword evidence="4 13" id="KW-0808">Transferase</keyword>
<evidence type="ECO:0000256" key="7">
    <source>
        <dbReference type="ARBA" id="ARBA00022777"/>
    </source>
</evidence>
<dbReference type="Gene3D" id="3.30.200.20">
    <property type="entry name" value="Phosphorylase Kinase, domain 1"/>
    <property type="match status" value="1"/>
</dbReference>
<comment type="catalytic activity">
    <reaction evidence="9">
        <text>L-threonyl-[protein] + ATP = O-phospho-L-threonyl-[protein] + ADP + H(+)</text>
        <dbReference type="Rhea" id="RHEA:46608"/>
        <dbReference type="Rhea" id="RHEA-COMP:11060"/>
        <dbReference type="Rhea" id="RHEA-COMP:11605"/>
        <dbReference type="ChEBI" id="CHEBI:15378"/>
        <dbReference type="ChEBI" id="CHEBI:30013"/>
        <dbReference type="ChEBI" id="CHEBI:30616"/>
        <dbReference type="ChEBI" id="CHEBI:61977"/>
        <dbReference type="ChEBI" id="CHEBI:456216"/>
        <dbReference type="EC" id="2.7.11.1"/>
    </reaction>
</comment>
<feature type="domain" description="Protein kinase" evidence="12">
    <location>
        <begin position="1"/>
        <end position="204"/>
    </location>
</feature>
<evidence type="ECO:0000256" key="1">
    <source>
        <dbReference type="ARBA" id="ARBA00010630"/>
    </source>
</evidence>
<accession>A0A7J4ISA5</accession>
<evidence type="ECO:0000256" key="2">
    <source>
        <dbReference type="ARBA" id="ARBA00012513"/>
    </source>
</evidence>
<dbReference type="EMBL" id="DUFG01000017">
    <property type="protein sequence ID" value="HIH08388.1"/>
    <property type="molecule type" value="Genomic_DNA"/>
</dbReference>
<evidence type="ECO:0000256" key="9">
    <source>
        <dbReference type="ARBA" id="ARBA00047899"/>
    </source>
</evidence>
<evidence type="ECO:0000313" key="15">
    <source>
        <dbReference type="Proteomes" id="UP000577419"/>
    </source>
</evidence>
<evidence type="ECO:0000313" key="13">
    <source>
        <dbReference type="EMBL" id="HIH08388.1"/>
    </source>
</evidence>
<evidence type="ECO:0000256" key="4">
    <source>
        <dbReference type="ARBA" id="ARBA00022679"/>
    </source>
</evidence>
<dbReference type="PANTHER" id="PTHR12209">
    <property type="entry name" value="NON-SPECIFIC SERINE/THREONINE PROTEIN KINASE"/>
    <property type="match status" value="1"/>
</dbReference>
<keyword evidence="6" id="KW-0547">Nucleotide-binding</keyword>
<reference evidence="14" key="2">
    <citation type="submission" date="2021-03" db="EMBL/GenBank/DDBJ databases">
        <authorList>
            <person name="Jaffe A."/>
        </authorList>
    </citation>
    <scope>NUCLEOTIDE SEQUENCE</scope>
    <source>
        <strain evidence="14">RIFCSPHIGHO2_01_FULL_GW2011_AR10_43_9</strain>
    </source>
</reference>
<dbReference type="PROSITE" id="PS50011">
    <property type="entry name" value="PROTEIN_KINASE_DOM"/>
    <property type="match status" value="1"/>
</dbReference>
<comment type="catalytic activity">
    <reaction evidence="10">
        <text>L-seryl-[protein] + ATP = O-phospho-L-seryl-[protein] + ADP + H(+)</text>
        <dbReference type="Rhea" id="RHEA:17989"/>
        <dbReference type="Rhea" id="RHEA-COMP:9863"/>
        <dbReference type="Rhea" id="RHEA-COMP:11604"/>
        <dbReference type="ChEBI" id="CHEBI:15378"/>
        <dbReference type="ChEBI" id="CHEBI:29999"/>
        <dbReference type="ChEBI" id="CHEBI:30616"/>
        <dbReference type="ChEBI" id="CHEBI:83421"/>
        <dbReference type="ChEBI" id="CHEBI:456216"/>
        <dbReference type="EC" id="2.7.11.1"/>
    </reaction>
</comment>
<gene>
    <name evidence="13" type="ORF">HA237_03390</name>
    <name evidence="14" type="ORF">J4224_03740</name>
</gene>
<dbReference type="InterPro" id="IPR000719">
    <property type="entry name" value="Prot_kinase_dom"/>
</dbReference>
<dbReference type="Pfam" id="PF01163">
    <property type="entry name" value="RIO1"/>
    <property type="match status" value="1"/>
</dbReference>
<protein>
    <recommendedName>
        <fullName evidence="2">non-specific serine/threonine protein kinase</fullName>
        <ecNumber evidence="2">2.7.11.1</ecNumber>
    </recommendedName>
</protein>
<comment type="similarity">
    <text evidence="1">Belongs to the protein kinase superfamily. BUD32 family.</text>
</comment>
<dbReference type="EMBL" id="JAGVWF010000052">
    <property type="protein sequence ID" value="MBS3059505.1"/>
    <property type="molecule type" value="Genomic_DNA"/>
</dbReference>
<dbReference type="Proteomes" id="UP000683213">
    <property type="component" value="Unassembled WGS sequence"/>
</dbReference>
<name>A0A7J4ISA5_9ARCH</name>
<dbReference type="FunFam" id="3.30.200.20:FF:000201">
    <property type="entry name" value="TP53-regulating kinase isoform X1"/>
    <property type="match status" value="1"/>
</dbReference>
<comment type="caution">
    <text evidence="13">The sequence shown here is derived from an EMBL/GenBank/DDBJ whole genome shotgun (WGS) entry which is preliminary data.</text>
</comment>
<dbReference type="InterPro" id="IPR018934">
    <property type="entry name" value="RIO_dom"/>
</dbReference>
<dbReference type="GO" id="GO:0000408">
    <property type="term" value="C:EKC/KEOPS complex"/>
    <property type="evidence" value="ECO:0007669"/>
    <property type="project" value="UniProtKB-ARBA"/>
</dbReference>
<keyword evidence="5" id="KW-0819">tRNA processing</keyword>
<sequence>MEKEKLIQRGAEAELFECEYFGRKAVAKRRVPKTYRNSQIDEKIRRLRTKEECLLLQKAKQLGVRTPIMYRVDRKNCEILMEFIEGEKLRDKLNKKNFQEYCRRTGENIGRMHKANLIHGDLTTSNILIHNDFLVFVDFGLGFNSAKVEDKAVDLLAFKKTFMATHFDIADGWKMVLEGYESAYSEGKAAARQIPVIEGRARYS</sequence>
<dbReference type="PROSITE" id="PS00109">
    <property type="entry name" value="PROTEIN_KINASE_TYR"/>
    <property type="match status" value="1"/>
</dbReference>
<dbReference type="GO" id="GO:0005524">
    <property type="term" value="F:ATP binding"/>
    <property type="evidence" value="ECO:0007669"/>
    <property type="project" value="UniProtKB-KW"/>
</dbReference>
<dbReference type="GO" id="GO:0008033">
    <property type="term" value="P:tRNA processing"/>
    <property type="evidence" value="ECO:0007669"/>
    <property type="project" value="UniProtKB-KW"/>
</dbReference>
<dbReference type="GO" id="GO:0005829">
    <property type="term" value="C:cytosol"/>
    <property type="evidence" value="ECO:0007669"/>
    <property type="project" value="TreeGrafter"/>
</dbReference>
<reference evidence="15" key="1">
    <citation type="journal article" date="2020" name="bioRxiv">
        <title>A rank-normalized archaeal taxonomy based on genome phylogeny resolves widespread incomplete and uneven classifications.</title>
        <authorList>
            <person name="Rinke C."/>
            <person name="Chuvochina M."/>
            <person name="Mussig A.J."/>
            <person name="Chaumeil P.-A."/>
            <person name="Waite D.W."/>
            <person name="Whitman W.B."/>
            <person name="Parks D.H."/>
            <person name="Hugenholtz P."/>
        </authorList>
    </citation>
    <scope>NUCLEOTIDE SEQUENCE [LARGE SCALE GENOMIC DNA]</scope>
</reference>
<dbReference type="InterPro" id="IPR011009">
    <property type="entry name" value="Kinase-like_dom_sf"/>
</dbReference>
<evidence type="ECO:0000256" key="8">
    <source>
        <dbReference type="ARBA" id="ARBA00022840"/>
    </source>
</evidence>
<dbReference type="AlphaFoldDB" id="A0A7J4ISA5"/>
<reference evidence="14" key="3">
    <citation type="submission" date="2021-05" db="EMBL/GenBank/DDBJ databases">
        <title>Protein family content uncovers lineage relationships and bacterial pathway maintenance mechanisms in DPANN archaea.</title>
        <authorList>
            <person name="Castelle C.J."/>
            <person name="Meheust R."/>
            <person name="Jaffe A.L."/>
            <person name="Seitz K."/>
            <person name="Gong X."/>
            <person name="Baker B.J."/>
            <person name="Banfield J.F."/>
        </authorList>
    </citation>
    <scope>NUCLEOTIDE SEQUENCE</scope>
    <source>
        <strain evidence="14">RIFCSPHIGHO2_01_FULL_GW2011_AR10_43_9</strain>
    </source>
</reference>
<comment type="subunit">
    <text evidence="11">Component of the KEOPS complex that consists of Kae1, Bud32, Cgi121 and Pcc1; the whole complex dimerizes.</text>
</comment>
<evidence type="ECO:0000256" key="5">
    <source>
        <dbReference type="ARBA" id="ARBA00022694"/>
    </source>
</evidence>